<dbReference type="Pfam" id="PF08447">
    <property type="entry name" value="PAS_3"/>
    <property type="match status" value="1"/>
</dbReference>
<evidence type="ECO:0000259" key="6">
    <source>
        <dbReference type="PROSITE" id="PS50109"/>
    </source>
</evidence>
<proteinExistence type="predicted"/>
<dbReference type="InterPro" id="IPR036097">
    <property type="entry name" value="HisK_dim/P_sf"/>
</dbReference>
<evidence type="ECO:0000313" key="9">
    <source>
        <dbReference type="EMBL" id="QHT67622.1"/>
    </source>
</evidence>
<dbReference type="SUPFAM" id="SSF47384">
    <property type="entry name" value="Homodimeric domain of signal transducing histidine kinase"/>
    <property type="match status" value="1"/>
</dbReference>
<dbReference type="RefSeq" id="WP_162443648.1">
    <property type="nucleotide sequence ID" value="NZ_CP048222.1"/>
</dbReference>
<evidence type="ECO:0000259" key="8">
    <source>
        <dbReference type="PROSITE" id="PS50113"/>
    </source>
</evidence>
<dbReference type="InterPro" id="IPR036890">
    <property type="entry name" value="HATPase_C_sf"/>
</dbReference>
<dbReference type="InterPro" id="IPR004358">
    <property type="entry name" value="Sig_transdc_His_kin-like_C"/>
</dbReference>
<keyword evidence="4" id="KW-0808">Transferase</keyword>
<dbReference type="PROSITE" id="PS50113">
    <property type="entry name" value="PAC"/>
    <property type="match status" value="1"/>
</dbReference>
<evidence type="ECO:0000256" key="3">
    <source>
        <dbReference type="ARBA" id="ARBA00022553"/>
    </source>
</evidence>
<feature type="domain" description="Histidine kinase" evidence="6">
    <location>
        <begin position="148"/>
        <end position="367"/>
    </location>
</feature>
<sequence length="370" mass="42698">MIKLTENAENFFILEQVAEKSAQAFFIFDVTQQHLHYVNPAFEQIWQRSRQSIYPNLHVIMDTIHPEDRVYLSEQYQRLLHHEENKSVECRIVLPDGSLKWVCFTAYLIHQHRTVRYIAGYAEDISKSKEYSYNLLKFNAKKNAVLEIISHDLAAPFNTIQGIAGLIENKLAQQDYTGVQNLLKHIKDSSKRGSDLIRDFVTQEFLESSEVVLNKSRIDIVEKIRLIIEDYKNGQKLIPKQFELTTSHDSIFIELDEMKFVQVLNNLISNAIKFTRDNGTISLHVEEKQDTILITVADNGIGIPKTSQPVLFEKFTKARRPGLRGEKSVGLGMSVIKTIVELHQGTIWFESEEDEGSQFFIEIPKIDQTQ</sequence>
<name>A0A6C0GIX8_9BACT</name>
<dbReference type="InterPro" id="IPR005467">
    <property type="entry name" value="His_kinase_dom"/>
</dbReference>
<dbReference type="GO" id="GO:0000155">
    <property type="term" value="F:phosphorelay sensor kinase activity"/>
    <property type="evidence" value="ECO:0007669"/>
    <property type="project" value="InterPro"/>
</dbReference>
<dbReference type="InterPro" id="IPR035965">
    <property type="entry name" value="PAS-like_dom_sf"/>
</dbReference>
<dbReference type="NCBIfam" id="TIGR00229">
    <property type="entry name" value="sensory_box"/>
    <property type="match status" value="1"/>
</dbReference>
<dbReference type="PROSITE" id="PS50112">
    <property type="entry name" value="PAS"/>
    <property type="match status" value="1"/>
</dbReference>
<dbReference type="SMART" id="SM00387">
    <property type="entry name" value="HATPase_c"/>
    <property type="match status" value="1"/>
</dbReference>
<dbReference type="AlphaFoldDB" id="A0A6C0GIX8"/>
<gene>
    <name evidence="9" type="ORF">GXP67_13765</name>
</gene>
<accession>A0A6C0GIX8</accession>
<feature type="domain" description="PAC" evidence="8">
    <location>
        <begin position="86"/>
        <end position="137"/>
    </location>
</feature>
<dbReference type="Proteomes" id="UP000480178">
    <property type="component" value="Chromosome"/>
</dbReference>
<feature type="domain" description="PAS" evidence="7">
    <location>
        <begin position="14"/>
        <end position="83"/>
    </location>
</feature>
<evidence type="ECO:0000256" key="5">
    <source>
        <dbReference type="ARBA" id="ARBA00022777"/>
    </source>
</evidence>
<keyword evidence="5" id="KW-0418">Kinase</keyword>
<dbReference type="InterPro" id="IPR000014">
    <property type="entry name" value="PAS"/>
</dbReference>
<dbReference type="KEGG" id="rhoz:GXP67_13765"/>
<dbReference type="EC" id="2.7.13.3" evidence="2"/>
<dbReference type="Gene3D" id="1.10.287.130">
    <property type="match status" value="1"/>
</dbReference>
<dbReference type="CDD" id="cd00130">
    <property type="entry name" value="PAS"/>
    <property type="match status" value="1"/>
</dbReference>
<dbReference type="CDD" id="cd00082">
    <property type="entry name" value="HisKA"/>
    <property type="match status" value="1"/>
</dbReference>
<dbReference type="PRINTS" id="PR00344">
    <property type="entry name" value="BCTRLSENSOR"/>
</dbReference>
<protein>
    <recommendedName>
        <fullName evidence="2">histidine kinase</fullName>
        <ecNumber evidence="2">2.7.13.3</ecNumber>
    </recommendedName>
</protein>
<dbReference type="PROSITE" id="PS50109">
    <property type="entry name" value="HIS_KIN"/>
    <property type="match status" value="1"/>
</dbReference>
<dbReference type="EMBL" id="CP048222">
    <property type="protein sequence ID" value="QHT67622.1"/>
    <property type="molecule type" value="Genomic_DNA"/>
</dbReference>
<dbReference type="InterPro" id="IPR003661">
    <property type="entry name" value="HisK_dim/P_dom"/>
</dbReference>
<reference evidence="9 10" key="1">
    <citation type="submission" date="2020-01" db="EMBL/GenBank/DDBJ databases">
        <authorList>
            <person name="Kim M.K."/>
        </authorList>
    </citation>
    <scope>NUCLEOTIDE SEQUENCE [LARGE SCALE GENOMIC DNA]</scope>
    <source>
        <strain evidence="9 10">172606-1</strain>
    </source>
</reference>
<evidence type="ECO:0000259" key="7">
    <source>
        <dbReference type="PROSITE" id="PS50112"/>
    </source>
</evidence>
<keyword evidence="3" id="KW-0597">Phosphoprotein</keyword>
<dbReference type="PANTHER" id="PTHR43547">
    <property type="entry name" value="TWO-COMPONENT HISTIDINE KINASE"/>
    <property type="match status" value="1"/>
</dbReference>
<dbReference type="Gene3D" id="3.30.450.20">
    <property type="entry name" value="PAS domain"/>
    <property type="match status" value="1"/>
</dbReference>
<dbReference type="InterPro" id="IPR000700">
    <property type="entry name" value="PAS-assoc_C"/>
</dbReference>
<dbReference type="SUPFAM" id="SSF55785">
    <property type="entry name" value="PYP-like sensor domain (PAS domain)"/>
    <property type="match status" value="1"/>
</dbReference>
<dbReference type="PANTHER" id="PTHR43547:SF2">
    <property type="entry name" value="HYBRID SIGNAL TRANSDUCTION HISTIDINE KINASE C"/>
    <property type="match status" value="1"/>
</dbReference>
<dbReference type="SUPFAM" id="SSF55874">
    <property type="entry name" value="ATPase domain of HSP90 chaperone/DNA topoisomerase II/histidine kinase"/>
    <property type="match status" value="1"/>
</dbReference>
<evidence type="ECO:0000313" key="10">
    <source>
        <dbReference type="Proteomes" id="UP000480178"/>
    </source>
</evidence>
<evidence type="ECO:0000256" key="4">
    <source>
        <dbReference type="ARBA" id="ARBA00022679"/>
    </source>
</evidence>
<dbReference type="FunFam" id="3.30.565.10:FF:000006">
    <property type="entry name" value="Sensor histidine kinase WalK"/>
    <property type="match status" value="1"/>
</dbReference>
<dbReference type="SMART" id="SM00388">
    <property type="entry name" value="HisKA"/>
    <property type="match status" value="1"/>
</dbReference>
<dbReference type="InterPro" id="IPR003594">
    <property type="entry name" value="HATPase_dom"/>
</dbReference>
<dbReference type="Gene3D" id="3.30.565.10">
    <property type="entry name" value="Histidine kinase-like ATPase, C-terminal domain"/>
    <property type="match status" value="1"/>
</dbReference>
<comment type="catalytic activity">
    <reaction evidence="1">
        <text>ATP + protein L-histidine = ADP + protein N-phospho-L-histidine.</text>
        <dbReference type="EC" id="2.7.13.3"/>
    </reaction>
</comment>
<dbReference type="InterPro" id="IPR013655">
    <property type="entry name" value="PAS_fold_3"/>
</dbReference>
<evidence type="ECO:0000256" key="2">
    <source>
        <dbReference type="ARBA" id="ARBA00012438"/>
    </source>
</evidence>
<organism evidence="9 10">
    <name type="scientific">Rhodocytophaga rosea</name>
    <dbReference type="NCBI Taxonomy" id="2704465"/>
    <lineage>
        <taxon>Bacteria</taxon>
        <taxon>Pseudomonadati</taxon>
        <taxon>Bacteroidota</taxon>
        <taxon>Cytophagia</taxon>
        <taxon>Cytophagales</taxon>
        <taxon>Rhodocytophagaceae</taxon>
        <taxon>Rhodocytophaga</taxon>
    </lineage>
</organism>
<evidence type="ECO:0000256" key="1">
    <source>
        <dbReference type="ARBA" id="ARBA00000085"/>
    </source>
</evidence>
<keyword evidence="10" id="KW-1185">Reference proteome</keyword>
<dbReference type="Pfam" id="PF02518">
    <property type="entry name" value="HATPase_c"/>
    <property type="match status" value="1"/>
</dbReference>